<name>A0ABY4CEB2_9BACL</name>
<keyword evidence="3 6" id="KW-0963">Cytoplasm</keyword>
<sequence>MKKNGLLHSELNKTIAAMGHGDMLVIADTGLPVPVDVPVIDLAFCKGKISFLDALEVIADELEIESYIVAEELQHRNASLIEKIQGILKKPSEQLTHEAFKDLSKGAIAVVRTGEWTPYSNIILVAGVPF</sequence>
<comment type="catalytic activity">
    <reaction evidence="1 6">
        <text>beta-D-ribopyranose = beta-D-ribofuranose</text>
        <dbReference type="Rhea" id="RHEA:25432"/>
        <dbReference type="ChEBI" id="CHEBI:27476"/>
        <dbReference type="ChEBI" id="CHEBI:47002"/>
        <dbReference type="EC" id="5.4.99.62"/>
    </reaction>
</comment>
<evidence type="ECO:0000256" key="4">
    <source>
        <dbReference type="ARBA" id="ARBA00023235"/>
    </source>
</evidence>
<dbReference type="HAMAP" id="MF_01661">
    <property type="entry name" value="D_rib_pyranase"/>
    <property type="match status" value="1"/>
</dbReference>
<dbReference type="InterPro" id="IPR007721">
    <property type="entry name" value="RbsD_FucU"/>
</dbReference>
<feature type="active site" description="Proton donor" evidence="6">
    <location>
        <position position="20"/>
    </location>
</feature>
<keyword evidence="4 6" id="KW-0413">Isomerase</keyword>
<comment type="subunit">
    <text evidence="6">Homodecamer.</text>
</comment>
<comment type="subcellular location">
    <subcellularLocation>
        <location evidence="6">Cytoplasm</location>
    </subcellularLocation>
</comment>
<dbReference type="NCBIfam" id="NF008761">
    <property type="entry name" value="PRK11797.1"/>
    <property type="match status" value="1"/>
</dbReference>
<dbReference type="EC" id="5.4.99.62" evidence="2 6"/>
<dbReference type="InterPro" id="IPR023064">
    <property type="entry name" value="D-ribose_pyranase"/>
</dbReference>
<dbReference type="InterPro" id="IPR023750">
    <property type="entry name" value="RbsD-like_sf"/>
</dbReference>
<dbReference type="Pfam" id="PF05025">
    <property type="entry name" value="RbsD_FucU"/>
    <property type="match status" value="1"/>
</dbReference>
<comment type="function">
    <text evidence="6">Catalyzes the interconversion of beta-pyran and beta-furan forms of D-ribose.</text>
</comment>
<gene>
    <name evidence="6 7" type="primary">rbsD</name>
    <name evidence="7" type="ORF">LSG31_11855</name>
</gene>
<evidence type="ECO:0000256" key="5">
    <source>
        <dbReference type="ARBA" id="ARBA00023277"/>
    </source>
</evidence>
<proteinExistence type="inferred from homology"/>
<evidence type="ECO:0000256" key="2">
    <source>
        <dbReference type="ARBA" id="ARBA00012862"/>
    </source>
</evidence>
<feature type="binding site" evidence="6">
    <location>
        <position position="28"/>
    </location>
    <ligand>
        <name>substrate</name>
    </ligand>
</feature>
<comment type="similarity">
    <text evidence="6">Belongs to the RbsD / FucU family. RbsD subfamily.</text>
</comment>
<dbReference type="PANTHER" id="PTHR37831:SF1">
    <property type="entry name" value="D-RIBOSE PYRANASE"/>
    <property type="match status" value="1"/>
</dbReference>
<keyword evidence="8" id="KW-1185">Reference proteome</keyword>
<comment type="pathway">
    <text evidence="6">Carbohydrate metabolism; D-ribose degradation; D-ribose 5-phosphate from beta-D-ribopyranose: step 1/2.</text>
</comment>
<dbReference type="RefSeq" id="WP_347435325.1">
    <property type="nucleotide sequence ID" value="NZ_CP089291.1"/>
</dbReference>
<dbReference type="Gene3D" id="3.40.1650.10">
    <property type="entry name" value="RbsD-like domain"/>
    <property type="match status" value="1"/>
</dbReference>
<dbReference type="SUPFAM" id="SSF102546">
    <property type="entry name" value="RbsD-like"/>
    <property type="match status" value="1"/>
</dbReference>
<evidence type="ECO:0000313" key="7">
    <source>
        <dbReference type="EMBL" id="UOF88649.1"/>
    </source>
</evidence>
<keyword evidence="5 6" id="KW-0119">Carbohydrate metabolism</keyword>
<evidence type="ECO:0000256" key="6">
    <source>
        <dbReference type="HAMAP-Rule" id="MF_01661"/>
    </source>
</evidence>
<feature type="binding site" evidence="6">
    <location>
        <position position="97"/>
    </location>
    <ligand>
        <name>substrate</name>
    </ligand>
</feature>
<organism evidence="7 8">
    <name type="scientific">Fodinisporobacter ferrooxydans</name>
    <dbReference type="NCBI Taxonomy" id="2901836"/>
    <lineage>
        <taxon>Bacteria</taxon>
        <taxon>Bacillati</taxon>
        <taxon>Bacillota</taxon>
        <taxon>Bacilli</taxon>
        <taxon>Bacillales</taxon>
        <taxon>Alicyclobacillaceae</taxon>
        <taxon>Fodinisporobacter</taxon>
    </lineage>
</organism>
<dbReference type="EMBL" id="CP089291">
    <property type="protein sequence ID" value="UOF88649.1"/>
    <property type="molecule type" value="Genomic_DNA"/>
</dbReference>
<evidence type="ECO:0000256" key="3">
    <source>
        <dbReference type="ARBA" id="ARBA00022490"/>
    </source>
</evidence>
<dbReference type="Proteomes" id="UP000830167">
    <property type="component" value="Chromosome"/>
</dbReference>
<feature type="binding site" evidence="6">
    <location>
        <begin position="119"/>
        <end position="121"/>
    </location>
    <ligand>
        <name>substrate</name>
    </ligand>
</feature>
<evidence type="ECO:0000256" key="1">
    <source>
        <dbReference type="ARBA" id="ARBA00000223"/>
    </source>
</evidence>
<dbReference type="PANTHER" id="PTHR37831">
    <property type="entry name" value="D-RIBOSE PYRANASE"/>
    <property type="match status" value="1"/>
</dbReference>
<protein>
    <recommendedName>
        <fullName evidence="2 6">D-ribose pyranase</fullName>
        <ecNumber evidence="2 6">5.4.99.62</ecNumber>
    </recommendedName>
</protein>
<reference evidence="7" key="1">
    <citation type="submission" date="2021-12" db="EMBL/GenBank/DDBJ databases">
        <title>Alicyclobacillaceae gen. nov., sp. nov., isolated from chalcocite enrichment system.</title>
        <authorList>
            <person name="Jiang Z."/>
        </authorList>
    </citation>
    <scope>NUCLEOTIDE SEQUENCE</scope>
    <source>
        <strain evidence="7">MYW30-H2</strain>
    </source>
</reference>
<evidence type="ECO:0000313" key="8">
    <source>
        <dbReference type="Proteomes" id="UP000830167"/>
    </source>
</evidence>
<dbReference type="GO" id="GO:0062193">
    <property type="term" value="F:D-ribose pyranase activity"/>
    <property type="evidence" value="ECO:0007669"/>
    <property type="project" value="UniProtKB-EC"/>
</dbReference>
<accession>A0ABY4CEB2</accession>